<dbReference type="EC" id="3.4.-.-" evidence="3"/>
<accession>A0A654LUE2</accession>
<dbReference type="InterPro" id="IPR012338">
    <property type="entry name" value="Beta-lactam/transpept-like"/>
</dbReference>
<protein>
    <submittedName>
        <fullName evidence="3">D-alanyl-D-alanine-carboxypeptidase/endopeptidase AmpH</fullName>
        <ecNumber evidence="3">3.4.-.-</ecNumber>
    </submittedName>
</protein>
<keyword evidence="3" id="KW-0645">Protease</keyword>
<keyword evidence="3" id="KW-0121">Carboxypeptidase</keyword>
<comment type="similarity">
    <text evidence="1">Belongs to the beta-lactamase family.</text>
</comment>
<reference evidence="4" key="1">
    <citation type="submission" date="2015-10" db="EMBL/GenBank/DDBJ databases">
        <title>Niche specialization of a soil ammonia-oxidizing archaeon, Candidatus Nitrosocosmicus oleophilus.</title>
        <authorList>
            <person name="Jung M.-Y."/>
            <person name="Rhee S.-K."/>
        </authorList>
    </citation>
    <scope>NUCLEOTIDE SEQUENCE [LARGE SCALE GENOMIC DNA]</scope>
    <source>
        <strain evidence="4">MY3</strain>
    </source>
</reference>
<dbReference type="Gene3D" id="3.40.710.10">
    <property type="entry name" value="DD-peptidase/beta-lactamase superfamily"/>
    <property type="match status" value="1"/>
</dbReference>
<dbReference type="InterPro" id="IPR051478">
    <property type="entry name" value="Beta-lactamase-like_AB/R"/>
</dbReference>
<dbReference type="PANTHER" id="PTHR22935:SF95">
    <property type="entry name" value="BETA-LACTAMASE-LIKE 1-RELATED"/>
    <property type="match status" value="1"/>
</dbReference>
<dbReference type="Proteomes" id="UP000058925">
    <property type="component" value="Chromosome"/>
</dbReference>
<evidence type="ECO:0000259" key="2">
    <source>
        <dbReference type="Pfam" id="PF00144"/>
    </source>
</evidence>
<evidence type="ECO:0000313" key="4">
    <source>
        <dbReference type="Proteomes" id="UP000058925"/>
    </source>
</evidence>
<proteinExistence type="inferred from homology"/>
<dbReference type="GO" id="GO:0004180">
    <property type="term" value="F:carboxypeptidase activity"/>
    <property type="evidence" value="ECO:0007669"/>
    <property type="project" value="UniProtKB-KW"/>
</dbReference>
<dbReference type="KEGG" id="taa:NMY3_00216"/>
<evidence type="ECO:0000256" key="1">
    <source>
        <dbReference type="ARBA" id="ARBA00038473"/>
    </source>
</evidence>
<name>A0A654LUE2_9ARCH</name>
<gene>
    <name evidence="3" type="primary">ampH_1</name>
    <name evidence="3" type="ORF">NMY3_00216</name>
</gene>
<dbReference type="AlphaFoldDB" id="A0A654LUE2"/>
<dbReference type="EMBL" id="CP012850">
    <property type="protein sequence ID" value="ALI34430.1"/>
    <property type="molecule type" value="Genomic_DNA"/>
</dbReference>
<organism evidence="3 4">
    <name type="scientific">Candidatus Nitrosocosmicus oleophilus</name>
    <dbReference type="NCBI Taxonomy" id="1353260"/>
    <lineage>
        <taxon>Archaea</taxon>
        <taxon>Nitrososphaerota</taxon>
        <taxon>Nitrososphaeria</taxon>
        <taxon>Nitrososphaerales</taxon>
        <taxon>Nitrososphaeraceae</taxon>
        <taxon>Candidatus Nitrosocosmicus</taxon>
    </lineage>
</organism>
<dbReference type="Pfam" id="PF00144">
    <property type="entry name" value="Beta-lactamase"/>
    <property type="match status" value="1"/>
</dbReference>
<feature type="domain" description="Beta-lactamase-related" evidence="2">
    <location>
        <begin position="94"/>
        <end position="406"/>
    </location>
</feature>
<dbReference type="SUPFAM" id="SSF56601">
    <property type="entry name" value="beta-lactamase/transpeptidase-like"/>
    <property type="match status" value="1"/>
</dbReference>
<dbReference type="InterPro" id="IPR001466">
    <property type="entry name" value="Beta-lactam-related"/>
</dbReference>
<sequence length="427" mass="46611">MKRYHSLAKSFVAFFIVSIILSASSLSQSWNIHVSAQNPKENNLQSSSLNQSEINDLSKAILDKYKPRVLEHLFGNKTIASNISSNSSIPAAIVVGVITPNGTQVSAYGNISKSNPTPVDGNTIFDVGSVTKTFVATVLADLVNQGVVKLSDPLEMYLPSNVTVPSYNGSKITLGDLATHTSGLPYWPSGWIWNKYYTTQQVYEFLSNSTFEDEPGTVAKYSNIGMGMVGQAISLKMGVPLIQLIEDRILNVLGMNSTGFAMNKTGILIPQDIKSRFAAGHMVGNESKLVFLPQEVQAAGAMYSTANDLLKYVSANLGLIDTKINSAMEETHSIRYPFYELQVPFPDPSGNESTPYAYEGLSWFSTTNLGTQVVWHNGGIDGYSSFVGFNPDKQIGLVILCSCFFTDVPPIEMLKIAVPFLLYYPDQ</sequence>
<keyword evidence="3" id="KW-0378">Hydrolase</keyword>
<keyword evidence="4" id="KW-1185">Reference proteome</keyword>
<dbReference type="PANTHER" id="PTHR22935">
    <property type="entry name" value="PENICILLIN-BINDING PROTEIN"/>
    <property type="match status" value="1"/>
</dbReference>
<evidence type="ECO:0000313" key="3">
    <source>
        <dbReference type="EMBL" id="ALI34430.1"/>
    </source>
</evidence>